<keyword evidence="1" id="KW-1133">Transmembrane helix</keyword>
<proteinExistence type="predicted"/>
<dbReference type="Proteomes" id="UP000441754">
    <property type="component" value="Unassembled WGS sequence"/>
</dbReference>
<keyword evidence="3" id="KW-1185">Reference proteome</keyword>
<protein>
    <submittedName>
        <fullName evidence="2">Uncharacterized protein</fullName>
    </submittedName>
</protein>
<dbReference type="RefSeq" id="WP_154172510.1">
    <property type="nucleotide sequence ID" value="NZ_WJXZ01000001.1"/>
</dbReference>
<comment type="caution">
    <text evidence="2">The sequence shown here is derived from an EMBL/GenBank/DDBJ whole genome shotgun (WGS) entry which is preliminary data.</text>
</comment>
<evidence type="ECO:0000256" key="1">
    <source>
        <dbReference type="SAM" id="Phobius"/>
    </source>
</evidence>
<dbReference type="EMBL" id="WJXZ01000001">
    <property type="protein sequence ID" value="MRS59996.1"/>
    <property type="molecule type" value="Genomic_DNA"/>
</dbReference>
<dbReference type="OrthoDB" id="959161at2"/>
<feature type="transmembrane region" description="Helical" evidence="1">
    <location>
        <begin position="110"/>
        <end position="133"/>
    </location>
</feature>
<feature type="transmembrane region" description="Helical" evidence="1">
    <location>
        <begin position="12"/>
        <end position="29"/>
    </location>
</feature>
<feature type="transmembrane region" description="Helical" evidence="1">
    <location>
        <begin position="80"/>
        <end position="98"/>
    </location>
</feature>
<keyword evidence="1" id="KW-0472">Membrane</keyword>
<evidence type="ECO:0000313" key="3">
    <source>
        <dbReference type="Proteomes" id="UP000441754"/>
    </source>
</evidence>
<accession>A0A7K0EEW2</accession>
<dbReference type="AlphaFoldDB" id="A0A7K0EEW2"/>
<keyword evidence="1" id="KW-0812">Transmembrane</keyword>
<sequence length="135" mass="15178">MEETRTAFRKPYLISWLTSPAFVFTGLLFSQRTFDLQLYDTYFVISNPYFVLVGSAFLLAIGFGYWLVSLTGKTLNRTLTVTHLLLTIGVLILVELPLLDSNTLAGTKWLALSVVVFLVGQCAYGINMVVTLMRR</sequence>
<reference evidence="2 3" key="1">
    <citation type="journal article" date="2018" name="Antonie Van Leeuwenhoek">
        <title>Larkinella terrae sp. nov., isolated from soil on Jeju Island, South Korea.</title>
        <authorList>
            <person name="Ten L.N."/>
            <person name="Jeon J."/>
            <person name="Park S.J."/>
            <person name="Park S."/>
            <person name="Lee S.Y."/>
            <person name="Kim M.K."/>
            <person name="Jung H.Y."/>
        </authorList>
    </citation>
    <scope>NUCLEOTIDE SEQUENCE [LARGE SCALE GENOMIC DNA]</scope>
    <source>
        <strain evidence="2 3">KCTC 52001</strain>
    </source>
</reference>
<dbReference type="InterPro" id="IPR036927">
    <property type="entry name" value="Cyt_c_oxase-like_su1_sf"/>
</dbReference>
<dbReference type="SUPFAM" id="SSF81442">
    <property type="entry name" value="Cytochrome c oxidase subunit I-like"/>
    <property type="match status" value="1"/>
</dbReference>
<name>A0A7K0EEW2_9BACT</name>
<dbReference type="Gene3D" id="1.20.210.10">
    <property type="entry name" value="Cytochrome c oxidase-like, subunit I domain"/>
    <property type="match status" value="1"/>
</dbReference>
<organism evidence="2 3">
    <name type="scientific">Larkinella terrae</name>
    <dbReference type="NCBI Taxonomy" id="2025311"/>
    <lineage>
        <taxon>Bacteria</taxon>
        <taxon>Pseudomonadati</taxon>
        <taxon>Bacteroidota</taxon>
        <taxon>Cytophagia</taxon>
        <taxon>Cytophagales</taxon>
        <taxon>Spirosomataceae</taxon>
        <taxon>Larkinella</taxon>
    </lineage>
</organism>
<evidence type="ECO:0000313" key="2">
    <source>
        <dbReference type="EMBL" id="MRS59996.1"/>
    </source>
</evidence>
<feature type="transmembrane region" description="Helical" evidence="1">
    <location>
        <begin position="49"/>
        <end position="68"/>
    </location>
</feature>
<gene>
    <name evidence="2" type="ORF">GJJ30_01735</name>
</gene>